<comment type="caution">
    <text evidence="1">The sequence shown here is derived from an EMBL/GenBank/DDBJ whole genome shotgun (WGS) entry which is preliminary data.</text>
</comment>
<dbReference type="AlphaFoldDB" id="A0A545THI7"/>
<dbReference type="EMBL" id="VIKR01000001">
    <property type="protein sequence ID" value="TQV76690.1"/>
    <property type="molecule type" value="Genomic_DNA"/>
</dbReference>
<protein>
    <submittedName>
        <fullName evidence="1">Uncharacterized protein</fullName>
    </submittedName>
</protein>
<organism evidence="1 2">
    <name type="scientific">Aliikangiella marina</name>
    <dbReference type="NCBI Taxonomy" id="1712262"/>
    <lineage>
        <taxon>Bacteria</taxon>
        <taxon>Pseudomonadati</taxon>
        <taxon>Pseudomonadota</taxon>
        <taxon>Gammaproteobacteria</taxon>
        <taxon>Oceanospirillales</taxon>
        <taxon>Pleioneaceae</taxon>
        <taxon>Aliikangiella</taxon>
    </lineage>
</organism>
<dbReference type="RefSeq" id="WP_142888050.1">
    <property type="nucleotide sequence ID" value="NZ_VIKR01000001.1"/>
</dbReference>
<dbReference type="OrthoDB" id="9802090at2"/>
<reference evidence="1 2" key="1">
    <citation type="submission" date="2019-06" db="EMBL/GenBank/DDBJ databases">
        <title>Draft genome of Aliikangiella marina GYP-15.</title>
        <authorList>
            <person name="Wang G."/>
        </authorList>
    </citation>
    <scope>NUCLEOTIDE SEQUENCE [LARGE SCALE GENOMIC DNA]</scope>
    <source>
        <strain evidence="1 2">GYP-15</strain>
    </source>
</reference>
<name>A0A545THI7_9GAMM</name>
<gene>
    <name evidence="1" type="ORF">FLL45_01640</name>
</gene>
<accession>A0A545THI7</accession>
<keyword evidence="2" id="KW-1185">Reference proteome</keyword>
<proteinExistence type="predicted"/>
<sequence length="97" mass="10768">MEISQPVTTALTELERLKHVCLNKGYTNRLDDIAFLRGFLLGLNKGAEHKVLNALKNVLMIEAEKAIKPESHTALMMTAISNALFIDGYLEPLQEAS</sequence>
<dbReference type="Proteomes" id="UP000317839">
    <property type="component" value="Unassembled WGS sequence"/>
</dbReference>
<evidence type="ECO:0000313" key="1">
    <source>
        <dbReference type="EMBL" id="TQV76690.1"/>
    </source>
</evidence>
<evidence type="ECO:0000313" key="2">
    <source>
        <dbReference type="Proteomes" id="UP000317839"/>
    </source>
</evidence>